<organism evidence="1 2">
    <name type="scientific">Armadillidium nasatum</name>
    <dbReference type="NCBI Taxonomy" id="96803"/>
    <lineage>
        <taxon>Eukaryota</taxon>
        <taxon>Metazoa</taxon>
        <taxon>Ecdysozoa</taxon>
        <taxon>Arthropoda</taxon>
        <taxon>Crustacea</taxon>
        <taxon>Multicrustacea</taxon>
        <taxon>Malacostraca</taxon>
        <taxon>Eumalacostraca</taxon>
        <taxon>Peracarida</taxon>
        <taxon>Isopoda</taxon>
        <taxon>Oniscidea</taxon>
        <taxon>Crinocheta</taxon>
        <taxon>Armadillidiidae</taxon>
        <taxon>Armadillidium</taxon>
    </lineage>
</organism>
<sequence length="93" mass="10690">MVVTSRMLAAHTNGYPMDVRSRFWSHYYRSLKEIASEDPNYQRVSESLGTPRYRAPSPLPNSFNSIPGAYNYPSSVFPPLNPISNISRPYTRY</sequence>
<reference evidence="1 2" key="1">
    <citation type="journal article" date="2019" name="PLoS Biol.">
        <title>Sex chromosomes control vertical transmission of feminizing Wolbachia symbionts in an isopod.</title>
        <authorList>
            <person name="Becking T."/>
            <person name="Chebbi M.A."/>
            <person name="Giraud I."/>
            <person name="Moumen B."/>
            <person name="Laverre T."/>
            <person name="Caubet Y."/>
            <person name="Peccoud J."/>
            <person name="Gilbert C."/>
            <person name="Cordaux R."/>
        </authorList>
    </citation>
    <scope>NUCLEOTIDE SEQUENCE [LARGE SCALE GENOMIC DNA]</scope>
    <source>
        <strain evidence="1">ANa2</strain>
        <tissue evidence="1">Whole body excluding digestive tract and cuticle</tissue>
    </source>
</reference>
<proteinExistence type="predicted"/>
<dbReference type="Proteomes" id="UP000326759">
    <property type="component" value="Unassembled WGS sequence"/>
</dbReference>
<dbReference type="EMBL" id="SEYY01001245">
    <property type="protein sequence ID" value="KAB7505413.1"/>
    <property type="molecule type" value="Genomic_DNA"/>
</dbReference>
<name>A0A5N5TFK1_9CRUS</name>
<gene>
    <name evidence="1" type="ORF">Anas_03192</name>
</gene>
<evidence type="ECO:0000313" key="2">
    <source>
        <dbReference type="Proteomes" id="UP000326759"/>
    </source>
</evidence>
<protein>
    <submittedName>
        <fullName evidence="1">Uncharacterized protein</fullName>
    </submittedName>
</protein>
<dbReference type="OrthoDB" id="6330548at2759"/>
<dbReference type="AlphaFoldDB" id="A0A5N5TFK1"/>
<comment type="caution">
    <text evidence="1">The sequence shown here is derived from an EMBL/GenBank/DDBJ whole genome shotgun (WGS) entry which is preliminary data.</text>
</comment>
<keyword evidence="2" id="KW-1185">Reference proteome</keyword>
<accession>A0A5N5TFK1</accession>
<evidence type="ECO:0000313" key="1">
    <source>
        <dbReference type="EMBL" id="KAB7505413.1"/>
    </source>
</evidence>